<gene>
    <name evidence="2" type="ORF">CH341_05205</name>
</gene>
<dbReference type="Proteomes" id="UP000249130">
    <property type="component" value="Unassembled WGS sequence"/>
</dbReference>
<keyword evidence="3" id="KW-1185">Reference proteome</keyword>
<reference evidence="2 3" key="1">
    <citation type="submission" date="2017-07" db="EMBL/GenBank/DDBJ databases">
        <title>Draft Genome Sequences of Select Purple Nonsulfur Bacteria.</title>
        <authorList>
            <person name="Lasarre B."/>
            <person name="Mckinlay J.B."/>
        </authorList>
    </citation>
    <scope>NUCLEOTIDE SEQUENCE [LARGE SCALE GENOMIC DNA]</scope>
    <source>
        <strain evidence="2 3">DSM 5909</strain>
    </source>
</reference>
<dbReference type="Gene3D" id="3.30.70.120">
    <property type="match status" value="1"/>
</dbReference>
<proteinExistence type="inferred from homology"/>
<dbReference type="Pfam" id="PF02641">
    <property type="entry name" value="DUF190"/>
    <property type="match status" value="1"/>
</dbReference>
<comment type="caution">
    <text evidence="2">The sequence shown here is derived from an EMBL/GenBank/DDBJ whole genome shotgun (WGS) entry which is preliminary data.</text>
</comment>
<dbReference type="AlphaFoldDB" id="A0A327L589"/>
<dbReference type="OrthoDB" id="9795599at2"/>
<dbReference type="InterPro" id="IPR011322">
    <property type="entry name" value="N-reg_PII-like_a/b"/>
</dbReference>
<dbReference type="SUPFAM" id="SSF54913">
    <property type="entry name" value="GlnB-like"/>
    <property type="match status" value="1"/>
</dbReference>
<dbReference type="EMBL" id="NPEX01000022">
    <property type="protein sequence ID" value="RAI45165.1"/>
    <property type="molecule type" value="Genomic_DNA"/>
</dbReference>
<protein>
    <submittedName>
        <fullName evidence="2">Uncharacterized protein</fullName>
    </submittedName>
</protein>
<organism evidence="2 3">
    <name type="scientific">Rhodoplanes roseus</name>
    <dbReference type="NCBI Taxonomy" id="29409"/>
    <lineage>
        <taxon>Bacteria</taxon>
        <taxon>Pseudomonadati</taxon>
        <taxon>Pseudomonadota</taxon>
        <taxon>Alphaproteobacteria</taxon>
        <taxon>Hyphomicrobiales</taxon>
        <taxon>Nitrobacteraceae</taxon>
        <taxon>Rhodoplanes</taxon>
    </lineage>
</organism>
<evidence type="ECO:0000313" key="2">
    <source>
        <dbReference type="EMBL" id="RAI45165.1"/>
    </source>
</evidence>
<dbReference type="PANTHER" id="PTHR35983">
    <property type="entry name" value="UPF0166 PROTEIN TM_0021"/>
    <property type="match status" value="1"/>
</dbReference>
<dbReference type="PANTHER" id="PTHR35983:SF1">
    <property type="entry name" value="UPF0166 PROTEIN TM_0021"/>
    <property type="match status" value="1"/>
</dbReference>
<evidence type="ECO:0000256" key="1">
    <source>
        <dbReference type="ARBA" id="ARBA00010554"/>
    </source>
</evidence>
<name>A0A327L589_9BRAD</name>
<dbReference type="InterPro" id="IPR003793">
    <property type="entry name" value="UPF0166"/>
</dbReference>
<comment type="similarity">
    <text evidence="1">Belongs to the UPF0166 family.</text>
</comment>
<dbReference type="InterPro" id="IPR015867">
    <property type="entry name" value="N-reg_PII/ATP_PRibTrfase_C"/>
</dbReference>
<accession>A0A327L589</accession>
<sequence length="114" mass="12600">MRIPRDAVLLRIFIGEDDKFEHKPLYEAIVLKAREQKLGGATVLRGPIGFGHSSVLHTTKILRLSADLPIVIEIVDAPDKIEAFLPVLDAMMPSGLVTLEKVQVLQYGEQRNGA</sequence>
<evidence type="ECO:0000313" key="3">
    <source>
        <dbReference type="Proteomes" id="UP000249130"/>
    </source>
</evidence>
<dbReference type="RefSeq" id="WP_111417978.1">
    <property type="nucleotide sequence ID" value="NZ_NPEX01000022.1"/>
</dbReference>